<protein>
    <submittedName>
        <fullName evidence="1 2">Transcriptional regulator</fullName>
    </submittedName>
</protein>
<dbReference type="KEGG" id="bgo:BM43_3260"/>
<proteinExistence type="predicted"/>
<dbReference type="Proteomes" id="UP000220629">
    <property type="component" value="Unassembled WGS sequence"/>
</dbReference>
<gene>
    <name evidence="2" type="ORF">CRM94_29930</name>
    <name evidence="1" type="ORF">DM48_5656</name>
</gene>
<dbReference type="Proteomes" id="UP000029590">
    <property type="component" value="Unassembled WGS sequence"/>
</dbReference>
<evidence type="ECO:0000313" key="3">
    <source>
        <dbReference type="Proteomes" id="UP000029590"/>
    </source>
</evidence>
<comment type="caution">
    <text evidence="2">The sequence shown here is derived from an EMBL/GenBank/DDBJ whole genome shotgun (WGS) entry which is preliminary data.</text>
</comment>
<dbReference type="EMBL" id="PDDY01000004">
    <property type="protein sequence ID" value="PEH38591.1"/>
    <property type="molecule type" value="Genomic_DNA"/>
</dbReference>
<sequence length="122" mass="13493">MDITIRPIRGEQDYEAALAEVSALVDADPAPGTPEGDKLEILSFLVERYEDARFRLHAPDPIAAIKFRMEQGGLTVADLKPYIGNTNRVYEVLNGKRPLSLAMIRRLHQGLRIPADVLIGVA</sequence>
<dbReference type="GO" id="GO:0006355">
    <property type="term" value="P:regulation of DNA-templated transcription"/>
    <property type="evidence" value="ECO:0007669"/>
    <property type="project" value="InterPro"/>
</dbReference>
<dbReference type="AlphaFoldDB" id="A0A095VVK7"/>
<keyword evidence="1" id="KW-0238">DNA-binding</keyword>
<reference evidence="2" key="2">
    <citation type="submission" date="2017-09" db="EMBL/GenBank/DDBJ databases">
        <title>FDA dAtabase for Regulatory Grade micrObial Sequences (FDA-ARGOS): Supporting development and validation of Infectious Disease Dx tests.</title>
        <authorList>
            <person name="Minogue T."/>
            <person name="Wolcott M."/>
            <person name="Wasieloski L."/>
            <person name="Aguilar W."/>
            <person name="Moore D."/>
            <person name="Tallon L.J."/>
            <person name="Sadzewicz L."/>
            <person name="Ott S."/>
            <person name="Zhao X."/>
            <person name="Nagaraj S."/>
            <person name="Vavikolanu K."/>
            <person name="Aluvathingal J."/>
            <person name="Nadendla S."/>
            <person name="Sichtig H."/>
        </authorList>
    </citation>
    <scope>NUCLEOTIDE SEQUENCE</scope>
    <source>
        <strain evidence="2">FDAARGOS_390</strain>
    </source>
</reference>
<dbReference type="OrthoDB" id="9796786at2"/>
<dbReference type="OMA" id="TLKMIWK"/>
<accession>A0A095VVK7</accession>
<dbReference type="InterPro" id="IPR039060">
    <property type="entry name" value="Antitox_HigA"/>
</dbReference>
<accession>A0A095FYR6</accession>
<dbReference type="PANTHER" id="PTHR40455">
    <property type="entry name" value="ANTITOXIN HIGA"/>
    <property type="match status" value="1"/>
</dbReference>
<reference evidence="4" key="3">
    <citation type="submission" date="2017-09" db="EMBL/GenBank/DDBJ databases">
        <title>FDA dAtabase for Regulatory Grade micrObial Sequences (FDA-ARGOS): Supporting development and validation of Infectious Disease Dx tests.</title>
        <authorList>
            <person name="Minogue T."/>
            <person name="Wolcott M."/>
            <person name="Wasieloski L."/>
            <person name="Aguilar W."/>
            <person name="Moore D."/>
            <person name="Tallon L."/>
            <person name="Sadzewicz L."/>
            <person name="Ott S."/>
            <person name="Zhao X."/>
            <person name="Nagaraj S."/>
            <person name="Vavikolanu K."/>
            <person name="Aluvathingal J."/>
            <person name="Nadendla S."/>
            <person name="Sichtig H."/>
        </authorList>
    </citation>
    <scope>NUCLEOTIDE SEQUENCE [LARGE SCALE GENOMIC DNA]</scope>
    <source>
        <strain evidence="4">FDAARGOS_390</strain>
    </source>
</reference>
<reference evidence="1 3" key="1">
    <citation type="submission" date="2014-04" db="EMBL/GenBank/DDBJ databases">
        <authorList>
            <person name="Bishop-Lilly K.A."/>
            <person name="Broomall S.M."/>
            <person name="Chain P.S."/>
            <person name="Chertkov O."/>
            <person name="Coyne S.R."/>
            <person name="Daligault H.E."/>
            <person name="Davenport K.W."/>
            <person name="Erkkila T."/>
            <person name="Frey K.G."/>
            <person name="Gibbons H.S."/>
            <person name="Gu W."/>
            <person name="Jaissle J."/>
            <person name="Johnson S.L."/>
            <person name="Koroleva G.I."/>
            <person name="Ladner J.T."/>
            <person name="Lo C.-C."/>
            <person name="Minogue T.D."/>
            <person name="Munk C."/>
            <person name="Palacios G.F."/>
            <person name="Redden C.L."/>
            <person name="Rosenzweig C.N."/>
            <person name="Scholz M.B."/>
            <person name="Teshima H."/>
            <person name="Xu Y."/>
        </authorList>
    </citation>
    <scope>NUCLEOTIDE SEQUENCE [LARGE SCALE GENOMIC DNA]</scope>
    <source>
        <strain evidence="3">gladioli</strain>
        <strain evidence="1">Gladioli</strain>
    </source>
</reference>
<evidence type="ECO:0000313" key="2">
    <source>
        <dbReference type="EMBL" id="PEH38591.1"/>
    </source>
</evidence>
<dbReference type="GO" id="GO:0001046">
    <property type="term" value="F:core promoter sequence-specific DNA binding"/>
    <property type="evidence" value="ECO:0007669"/>
    <property type="project" value="TreeGrafter"/>
</dbReference>
<name>A0A095VVK7_BURGA</name>
<evidence type="ECO:0000313" key="4">
    <source>
        <dbReference type="Proteomes" id="UP000220629"/>
    </source>
</evidence>
<evidence type="ECO:0000313" key="1">
    <source>
        <dbReference type="EMBL" id="KGC10292.1"/>
    </source>
</evidence>
<dbReference type="PANTHER" id="PTHR40455:SF1">
    <property type="entry name" value="ANTITOXIN HIGA"/>
    <property type="match status" value="1"/>
</dbReference>
<organism evidence="2 4">
    <name type="scientific">Burkholderia gladioli</name>
    <name type="common">Pseudomonas marginata</name>
    <name type="synonym">Phytomonas marginata</name>
    <dbReference type="NCBI Taxonomy" id="28095"/>
    <lineage>
        <taxon>Bacteria</taxon>
        <taxon>Pseudomonadati</taxon>
        <taxon>Pseudomonadota</taxon>
        <taxon>Betaproteobacteria</taxon>
        <taxon>Burkholderiales</taxon>
        <taxon>Burkholderiaceae</taxon>
        <taxon>Burkholderia</taxon>
    </lineage>
</organism>
<dbReference type="EMBL" id="JPGG01000018">
    <property type="protein sequence ID" value="KGC10292.1"/>
    <property type="molecule type" value="Genomic_DNA"/>
</dbReference>